<feature type="transmembrane region" description="Helical" evidence="1">
    <location>
        <begin position="62"/>
        <end position="81"/>
    </location>
</feature>
<protein>
    <recommendedName>
        <fullName evidence="4">Transmembrane protein</fullName>
    </recommendedName>
</protein>
<name>A0A7Y6NIA2_9GAMM</name>
<keyword evidence="1" id="KW-0472">Membrane</keyword>
<sequence length="91" mass="9885">MEIKKITCPFCHTESNHGVKICLACKAHIGYGLVPQWFIVIGGILAFLLGAVAAFFNGPVGFFIAFGLVMGLTVLAGKSIYSERVVFQHRL</sequence>
<keyword evidence="1" id="KW-1133">Transmembrane helix</keyword>
<keyword evidence="1" id="KW-0812">Transmembrane</keyword>
<dbReference type="RefSeq" id="WP_069729759.1">
    <property type="nucleotide sequence ID" value="NZ_JABWPE010000041.1"/>
</dbReference>
<organism evidence="2 3">
    <name type="scientific">Pantoea brenneri</name>
    <dbReference type="NCBI Taxonomy" id="472694"/>
    <lineage>
        <taxon>Bacteria</taxon>
        <taxon>Pseudomonadati</taxon>
        <taxon>Pseudomonadota</taxon>
        <taxon>Gammaproteobacteria</taxon>
        <taxon>Enterobacterales</taxon>
        <taxon>Erwiniaceae</taxon>
        <taxon>Pantoea</taxon>
    </lineage>
</organism>
<dbReference type="EMBL" id="JABWPM010000041">
    <property type="protein sequence ID" value="NUY99067.1"/>
    <property type="molecule type" value="Genomic_DNA"/>
</dbReference>
<comment type="caution">
    <text evidence="2">The sequence shown here is derived from an EMBL/GenBank/DDBJ whole genome shotgun (WGS) entry which is preliminary data.</text>
</comment>
<evidence type="ECO:0000256" key="1">
    <source>
        <dbReference type="SAM" id="Phobius"/>
    </source>
</evidence>
<dbReference type="GeneID" id="57347812"/>
<evidence type="ECO:0008006" key="4">
    <source>
        <dbReference type="Google" id="ProtNLM"/>
    </source>
</evidence>
<gene>
    <name evidence="2" type="ORF">HU668_21755</name>
</gene>
<dbReference type="AlphaFoldDB" id="A0A7Y6NIA2"/>
<accession>A0A7Y6NIA2</accession>
<reference evidence="2 3" key="1">
    <citation type="submission" date="2020-05" db="EMBL/GenBank/DDBJ databases">
        <title>Whole Genome Sequences of Enterobacteriales Associated with the International Space Station.</title>
        <authorList>
            <person name="Bharadwaj A."/>
            <person name="Daudu R."/>
            <person name="Singh N."/>
            <person name="Wood J."/>
            <person name="Debieu M."/>
            <person name="Mason C."/>
            <person name="Wang C."/>
            <person name="Venkateswaran K."/>
        </authorList>
    </citation>
    <scope>NUCLEOTIDE SEQUENCE [LARGE SCALE GENOMIC DNA]</scope>
    <source>
        <strain evidence="2 3">IF5SW-B1</strain>
    </source>
</reference>
<evidence type="ECO:0000313" key="3">
    <source>
        <dbReference type="Proteomes" id="UP000566985"/>
    </source>
</evidence>
<evidence type="ECO:0000313" key="2">
    <source>
        <dbReference type="EMBL" id="NUY99067.1"/>
    </source>
</evidence>
<feature type="transmembrane region" description="Helical" evidence="1">
    <location>
        <begin position="37"/>
        <end position="56"/>
    </location>
</feature>
<dbReference type="Proteomes" id="UP000566985">
    <property type="component" value="Unassembled WGS sequence"/>
</dbReference>
<proteinExistence type="predicted"/>